<comment type="similarity">
    <text evidence="1">Belongs to the 'GDSL' lipolytic enzyme family.</text>
</comment>
<protein>
    <submittedName>
        <fullName evidence="3">Putative triacylglycerol lipase</fullName>
    </submittedName>
</protein>
<dbReference type="InterPro" id="IPR008265">
    <property type="entry name" value="Lipase_GDSL_AS"/>
</dbReference>
<dbReference type="GO" id="GO:0016298">
    <property type="term" value="F:lipase activity"/>
    <property type="evidence" value="ECO:0007669"/>
    <property type="project" value="InterPro"/>
</dbReference>
<dbReference type="OrthoDB" id="1600564at2759"/>
<keyword evidence="4" id="KW-1185">Reference proteome</keyword>
<dbReference type="InterPro" id="IPR050592">
    <property type="entry name" value="GDSL_lipolytic_enzyme"/>
</dbReference>
<evidence type="ECO:0000313" key="4">
    <source>
        <dbReference type="Proteomes" id="UP000447434"/>
    </source>
</evidence>
<gene>
    <name evidence="3" type="ORF">Lalb_Chr03g0033471</name>
</gene>
<evidence type="ECO:0000256" key="1">
    <source>
        <dbReference type="ARBA" id="ARBA00008668"/>
    </source>
</evidence>
<dbReference type="PANTHER" id="PTHR45642">
    <property type="entry name" value="GDSL ESTERASE/LIPASE EXL3"/>
    <property type="match status" value="1"/>
</dbReference>
<dbReference type="AlphaFoldDB" id="A0A6A4QR82"/>
<feature type="signal peptide" evidence="2">
    <location>
        <begin position="1"/>
        <end position="26"/>
    </location>
</feature>
<dbReference type="PANTHER" id="PTHR45642:SF52">
    <property type="entry name" value="GDSL-LIKE LIPASE_ACYLHYDROLASE"/>
    <property type="match status" value="1"/>
</dbReference>
<name>A0A6A4QR82_LUPAL</name>
<dbReference type="InterPro" id="IPR001087">
    <property type="entry name" value="GDSL"/>
</dbReference>
<comment type="caution">
    <text evidence="3">The sequence shown here is derived from an EMBL/GenBank/DDBJ whole genome shotgun (WGS) entry which is preliminary data.</text>
</comment>
<dbReference type="InterPro" id="IPR036514">
    <property type="entry name" value="SGNH_hydro_sf"/>
</dbReference>
<dbReference type="PROSITE" id="PS01098">
    <property type="entry name" value="LIPASE_GDSL_SER"/>
    <property type="match status" value="1"/>
</dbReference>
<dbReference type="GO" id="GO:0005576">
    <property type="term" value="C:extracellular region"/>
    <property type="evidence" value="ECO:0007669"/>
    <property type="project" value="TreeGrafter"/>
</dbReference>
<accession>A0A6A4QR82</accession>
<proteinExistence type="inferred from homology"/>
<evidence type="ECO:0000313" key="3">
    <source>
        <dbReference type="EMBL" id="KAE9617255.1"/>
    </source>
</evidence>
<dbReference type="Pfam" id="PF00657">
    <property type="entry name" value="Lipase_GDSL"/>
    <property type="match status" value="1"/>
</dbReference>
<evidence type="ECO:0000256" key="2">
    <source>
        <dbReference type="SAM" id="SignalP"/>
    </source>
</evidence>
<feature type="chain" id="PRO_5025485040" evidence="2">
    <location>
        <begin position="27"/>
        <end position="209"/>
    </location>
</feature>
<reference evidence="4" key="1">
    <citation type="journal article" date="2020" name="Nat. Commun.">
        <title>Genome sequence of the cluster root forming white lupin.</title>
        <authorList>
            <person name="Hufnagel B."/>
            <person name="Marques A."/>
            <person name="Soriano A."/>
            <person name="Marques L."/>
            <person name="Divol F."/>
            <person name="Doumas P."/>
            <person name="Sallet E."/>
            <person name="Mancinotti D."/>
            <person name="Carrere S."/>
            <person name="Marande W."/>
            <person name="Arribat S."/>
            <person name="Keller J."/>
            <person name="Huneau C."/>
            <person name="Blein T."/>
            <person name="Aime D."/>
            <person name="Laguerre M."/>
            <person name="Taylor J."/>
            <person name="Schubert V."/>
            <person name="Nelson M."/>
            <person name="Geu-Flores F."/>
            <person name="Crespi M."/>
            <person name="Gallardo-Guerrero K."/>
            <person name="Delaux P.-M."/>
            <person name="Salse J."/>
            <person name="Berges H."/>
            <person name="Guyot R."/>
            <person name="Gouzy J."/>
            <person name="Peret B."/>
        </authorList>
    </citation>
    <scope>NUCLEOTIDE SEQUENCE [LARGE SCALE GENOMIC DNA]</scope>
    <source>
        <strain evidence="4">cv. Amiga</strain>
    </source>
</reference>
<dbReference type="Gene3D" id="3.40.50.1110">
    <property type="entry name" value="SGNH hydrolase"/>
    <property type="match status" value="1"/>
</dbReference>
<dbReference type="GO" id="GO:0006629">
    <property type="term" value="P:lipid metabolic process"/>
    <property type="evidence" value="ECO:0007669"/>
    <property type="project" value="InterPro"/>
</dbReference>
<keyword evidence="2" id="KW-0732">Signal</keyword>
<dbReference type="Proteomes" id="UP000447434">
    <property type="component" value="Chromosome 3"/>
</dbReference>
<organism evidence="3 4">
    <name type="scientific">Lupinus albus</name>
    <name type="common">White lupine</name>
    <name type="synonym">Lupinus termis</name>
    <dbReference type="NCBI Taxonomy" id="3870"/>
    <lineage>
        <taxon>Eukaryota</taxon>
        <taxon>Viridiplantae</taxon>
        <taxon>Streptophyta</taxon>
        <taxon>Embryophyta</taxon>
        <taxon>Tracheophyta</taxon>
        <taxon>Spermatophyta</taxon>
        <taxon>Magnoliopsida</taxon>
        <taxon>eudicotyledons</taxon>
        <taxon>Gunneridae</taxon>
        <taxon>Pentapetalae</taxon>
        <taxon>rosids</taxon>
        <taxon>fabids</taxon>
        <taxon>Fabales</taxon>
        <taxon>Fabaceae</taxon>
        <taxon>Papilionoideae</taxon>
        <taxon>50 kb inversion clade</taxon>
        <taxon>genistoids sensu lato</taxon>
        <taxon>core genistoids</taxon>
        <taxon>Genisteae</taxon>
        <taxon>Lupinus</taxon>
    </lineage>
</organism>
<dbReference type="EMBL" id="WOCE01000003">
    <property type="protein sequence ID" value="KAE9617255.1"/>
    <property type="molecule type" value="Genomic_DNA"/>
</dbReference>
<sequence length="209" mass="22059">MGHLFIERLLMFVLVLCSNRVPIVAAANATYSALIAFGDSILDTGNNNNLVSLSKCNYPPYGRDFNGGIPTGRFSNGKVPTDLIAEALGIKDSVPAYNSPSLGAQDLTTGVCFASGGSGADALTSSFLSVISLSDQLQLFKEYIGKLTATVGQEKASSIISNALFLTSLGNNDIAITFSGGRRPILFPTYAGQLVDWTSTFLKVCDTLN</sequence>